<evidence type="ECO:0000256" key="1">
    <source>
        <dbReference type="ARBA" id="ARBA00004651"/>
    </source>
</evidence>
<dbReference type="Pfam" id="PF00528">
    <property type="entry name" value="BPD_transp_1"/>
    <property type="match status" value="1"/>
</dbReference>
<dbReference type="PANTHER" id="PTHR43163">
    <property type="entry name" value="DIPEPTIDE TRANSPORT SYSTEM PERMEASE PROTEIN DPPB-RELATED"/>
    <property type="match status" value="1"/>
</dbReference>
<proteinExistence type="inferred from homology"/>
<dbReference type="AlphaFoldDB" id="A0A830FNZ5"/>
<comment type="similarity">
    <text evidence="7">Belongs to the binding-protein-dependent transport system permease family.</text>
</comment>
<dbReference type="InterPro" id="IPR035906">
    <property type="entry name" value="MetI-like_sf"/>
</dbReference>
<feature type="transmembrane region" description="Helical" evidence="7">
    <location>
        <begin position="99"/>
        <end position="121"/>
    </location>
</feature>
<dbReference type="Proteomes" id="UP000607197">
    <property type="component" value="Unassembled WGS sequence"/>
</dbReference>
<dbReference type="Gene3D" id="1.10.3720.10">
    <property type="entry name" value="MetI-like"/>
    <property type="match status" value="1"/>
</dbReference>
<evidence type="ECO:0000256" key="3">
    <source>
        <dbReference type="ARBA" id="ARBA00022475"/>
    </source>
</evidence>
<comment type="caution">
    <text evidence="9">The sequence shown here is derived from an EMBL/GenBank/DDBJ whole genome shotgun (WGS) entry which is preliminary data.</text>
</comment>
<comment type="subcellular location">
    <subcellularLocation>
        <location evidence="1 7">Cell membrane</location>
        <topology evidence="1 7">Multi-pass membrane protein</topology>
    </subcellularLocation>
</comment>
<reference evidence="9" key="2">
    <citation type="submission" date="2020-09" db="EMBL/GenBank/DDBJ databases">
        <authorList>
            <person name="Sun Q."/>
            <person name="Ohkuma M."/>
        </authorList>
    </citation>
    <scope>NUCLEOTIDE SEQUENCE</scope>
    <source>
        <strain evidence="9">JCM 19596</strain>
    </source>
</reference>
<dbReference type="CDD" id="cd06261">
    <property type="entry name" value="TM_PBP2"/>
    <property type="match status" value="1"/>
</dbReference>
<reference evidence="9" key="1">
    <citation type="journal article" date="2014" name="Int. J. Syst. Evol. Microbiol.">
        <title>Complete genome sequence of Corynebacterium casei LMG S-19264T (=DSM 44701T), isolated from a smear-ripened cheese.</title>
        <authorList>
            <consortium name="US DOE Joint Genome Institute (JGI-PGF)"/>
            <person name="Walter F."/>
            <person name="Albersmeier A."/>
            <person name="Kalinowski J."/>
            <person name="Ruckert C."/>
        </authorList>
    </citation>
    <scope>NUCLEOTIDE SEQUENCE</scope>
    <source>
        <strain evidence="9">JCM 19596</strain>
    </source>
</reference>
<feature type="transmembrane region" description="Helical" evidence="7">
    <location>
        <begin position="302"/>
        <end position="322"/>
    </location>
</feature>
<evidence type="ECO:0000259" key="8">
    <source>
        <dbReference type="PROSITE" id="PS50928"/>
    </source>
</evidence>
<dbReference type="InterPro" id="IPR000515">
    <property type="entry name" value="MetI-like"/>
</dbReference>
<evidence type="ECO:0000313" key="9">
    <source>
        <dbReference type="EMBL" id="GGL66144.1"/>
    </source>
</evidence>
<dbReference type="PROSITE" id="PS50928">
    <property type="entry name" value="ABC_TM1"/>
    <property type="match status" value="1"/>
</dbReference>
<keyword evidence="10" id="KW-1185">Reference proteome</keyword>
<evidence type="ECO:0000256" key="4">
    <source>
        <dbReference type="ARBA" id="ARBA00022692"/>
    </source>
</evidence>
<dbReference type="GO" id="GO:0005886">
    <property type="term" value="C:plasma membrane"/>
    <property type="evidence" value="ECO:0007669"/>
    <property type="project" value="UniProtKB-SubCell"/>
</dbReference>
<sequence>MSLARYITRRLGQSVFTLLGVVTLTFLLVNAAPGDPVRIFIGPSADASTVAAIRAKFGLNQPLHIRYVKYLISVVQGDLGQSINYRVPVTQKILERLPATLLVVASSFTFAIVTAVPIGVLSAKRRNHFSDHVFRVFGLIGVSTPSFWIGLLLIILFTYHLGLLPATGLVMPWASPAEVDHAASQLDVLYQCALHLIMPTLTLGTLQMAAIMRIERSSMLEELNQEYMTLARAFGVSEWKMLWRHAFQNAQLPVLTVIGLQLTTALGGSVLTETVFSINGMGTLIITGVNARDYPLILGSTLFYATMFVVGVLITDILYAYLDPRISYGGEGQ</sequence>
<keyword evidence="4 7" id="KW-0812">Transmembrane</keyword>
<dbReference type="Pfam" id="PF19300">
    <property type="entry name" value="BPD_transp_1_N"/>
    <property type="match status" value="1"/>
</dbReference>
<feature type="transmembrane region" description="Helical" evidence="7">
    <location>
        <begin position="188"/>
        <end position="211"/>
    </location>
</feature>
<name>A0A830FNZ5_9EURY</name>
<keyword evidence="5 7" id="KW-1133">Transmembrane helix</keyword>
<dbReference type="PANTHER" id="PTHR43163:SF6">
    <property type="entry name" value="DIPEPTIDE TRANSPORT SYSTEM PERMEASE PROTEIN DPPB-RELATED"/>
    <property type="match status" value="1"/>
</dbReference>
<organism evidence="9 10">
    <name type="scientific">Halocalculus aciditolerans</name>
    <dbReference type="NCBI Taxonomy" id="1383812"/>
    <lineage>
        <taxon>Archaea</taxon>
        <taxon>Methanobacteriati</taxon>
        <taxon>Methanobacteriota</taxon>
        <taxon>Stenosarchaea group</taxon>
        <taxon>Halobacteria</taxon>
        <taxon>Halobacteriales</taxon>
        <taxon>Halobacteriaceae</taxon>
        <taxon>Halocalculus</taxon>
    </lineage>
</organism>
<protein>
    <submittedName>
        <fullName evidence="9">Peptide ABC transporter permease</fullName>
    </submittedName>
</protein>
<evidence type="ECO:0000256" key="6">
    <source>
        <dbReference type="ARBA" id="ARBA00023136"/>
    </source>
</evidence>
<keyword evidence="3" id="KW-1003">Cell membrane</keyword>
<accession>A0A830FNZ5</accession>
<dbReference type="GO" id="GO:0055085">
    <property type="term" value="P:transmembrane transport"/>
    <property type="evidence" value="ECO:0007669"/>
    <property type="project" value="InterPro"/>
</dbReference>
<feature type="transmembrane region" description="Helical" evidence="7">
    <location>
        <begin position="133"/>
        <end position="159"/>
    </location>
</feature>
<evidence type="ECO:0000256" key="7">
    <source>
        <dbReference type="RuleBase" id="RU363032"/>
    </source>
</evidence>
<dbReference type="InterPro" id="IPR045621">
    <property type="entry name" value="BPD_transp_1_N"/>
</dbReference>
<dbReference type="SUPFAM" id="SSF161098">
    <property type="entry name" value="MetI-like"/>
    <property type="match status" value="1"/>
</dbReference>
<dbReference type="RefSeq" id="WP_188979424.1">
    <property type="nucleotide sequence ID" value="NZ_BMPG01000003.1"/>
</dbReference>
<keyword evidence="6 7" id="KW-0472">Membrane</keyword>
<keyword evidence="2 7" id="KW-0813">Transport</keyword>
<feature type="domain" description="ABC transmembrane type-1" evidence="8">
    <location>
        <begin position="97"/>
        <end position="319"/>
    </location>
</feature>
<evidence type="ECO:0000256" key="2">
    <source>
        <dbReference type="ARBA" id="ARBA00022448"/>
    </source>
</evidence>
<dbReference type="EMBL" id="BMPG01000003">
    <property type="protein sequence ID" value="GGL66144.1"/>
    <property type="molecule type" value="Genomic_DNA"/>
</dbReference>
<evidence type="ECO:0000313" key="10">
    <source>
        <dbReference type="Proteomes" id="UP000607197"/>
    </source>
</evidence>
<dbReference type="OrthoDB" id="44105at2157"/>
<evidence type="ECO:0000256" key="5">
    <source>
        <dbReference type="ARBA" id="ARBA00022989"/>
    </source>
</evidence>
<gene>
    <name evidence="9" type="ORF">GCM10009039_25130</name>
</gene>